<feature type="compositionally biased region" description="Basic and acidic residues" evidence="1">
    <location>
        <begin position="125"/>
        <end position="136"/>
    </location>
</feature>
<feature type="compositionally biased region" description="Basic and acidic residues" evidence="1">
    <location>
        <begin position="23"/>
        <end position="39"/>
    </location>
</feature>
<feature type="region of interest" description="Disordered" evidence="1">
    <location>
        <begin position="120"/>
        <end position="291"/>
    </location>
</feature>
<dbReference type="PANTHER" id="PTHR13621">
    <property type="entry name" value="PROLINE-RICH PROTEIN PRCC"/>
    <property type="match status" value="1"/>
</dbReference>
<evidence type="ECO:0000313" key="2">
    <source>
        <dbReference type="EMBL" id="RMX51979.1"/>
    </source>
</evidence>
<feature type="compositionally biased region" description="Low complexity" evidence="1">
    <location>
        <begin position="52"/>
        <end position="69"/>
    </location>
</feature>
<organism evidence="2 3">
    <name type="scientific">Pocillopora damicornis</name>
    <name type="common">Cauliflower coral</name>
    <name type="synonym">Millepora damicornis</name>
    <dbReference type="NCBI Taxonomy" id="46731"/>
    <lineage>
        <taxon>Eukaryota</taxon>
        <taxon>Metazoa</taxon>
        <taxon>Cnidaria</taxon>
        <taxon>Anthozoa</taxon>
        <taxon>Hexacorallia</taxon>
        <taxon>Scleractinia</taxon>
        <taxon>Astrocoeniina</taxon>
        <taxon>Pocilloporidae</taxon>
        <taxon>Pocillopora</taxon>
    </lineage>
</organism>
<comment type="caution">
    <text evidence="2">The sequence shown here is derived from an EMBL/GenBank/DDBJ whole genome shotgun (WGS) entry which is preliminary data.</text>
</comment>
<dbReference type="GO" id="GO:0005634">
    <property type="term" value="C:nucleus"/>
    <property type="evidence" value="ECO:0007669"/>
    <property type="project" value="TreeGrafter"/>
</dbReference>
<feature type="compositionally biased region" description="Basic and acidic residues" evidence="1">
    <location>
        <begin position="162"/>
        <end position="172"/>
    </location>
</feature>
<feature type="compositionally biased region" description="Basic and acidic residues" evidence="1">
    <location>
        <begin position="212"/>
        <end position="221"/>
    </location>
</feature>
<evidence type="ECO:0008006" key="4">
    <source>
        <dbReference type="Google" id="ProtNLM"/>
    </source>
</evidence>
<feature type="compositionally biased region" description="Basic and acidic residues" evidence="1">
    <location>
        <begin position="80"/>
        <end position="91"/>
    </location>
</feature>
<feature type="region of interest" description="Disordered" evidence="1">
    <location>
        <begin position="327"/>
        <end position="360"/>
    </location>
</feature>
<evidence type="ECO:0000256" key="1">
    <source>
        <dbReference type="SAM" id="MobiDB-lite"/>
    </source>
</evidence>
<dbReference type="PANTHER" id="PTHR13621:SF2">
    <property type="entry name" value="PROLINE-RICH PROTEIN PRCC"/>
    <property type="match status" value="1"/>
</dbReference>
<proteinExistence type="predicted"/>
<evidence type="ECO:0000313" key="3">
    <source>
        <dbReference type="Proteomes" id="UP000275408"/>
    </source>
</evidence>
<keyword evidence="3" id="KW-1185">Reference proteome</keyword>
<feature type="region of interest" description="Disordered" evidence="1">
    <location>
        <begin position="1"/>
        <end position="103"/>
    </location>
</feature>
<feature type="compositionally biased region" description="Polar residues" evidence="1">
    <location>
        <begin position="333"/>
        <end position="353"/>
    </location>
</feature>
<dbReference type="STRING" id="46731.A0A3M6UEI7"/>
<dbReference type="OrthoDB" id="206969at2759"/>
<name>A0A3M6UEI7_POCDA</name>
<sequence>MSLVAYGSSGDEESDQELQSNLDDVKHPSLISEKSDPGRGKGLVLPKSTQEKNTSNSSTSLSGKTGLSSFLPKPKNVSNLEREAVDNHGSSDNKNLPITLEGMADDEEILEIVEEYEPIAKRAKKVDNVDGDEKPKSVGSLFSLLPAPWKADSTWQRKKKDGKASVAEDRKLKQPVKISIPTAPKTDSDDEDDTPAAKKLGPSKSLMGVKGTDVHHFKEGSGLKALLPKPKHSITRRADNPNKPAVKLTSRPLIPHTLTKKPTPGQEKKTEKMVKKRQDEETVSEDEDEPVSFFTFNDKIEIKSDEKVQTLQSEDTESMTSFNVAAIERPNPRSLSLSQDQIPSNTNMSQSSAKHVDEATHPVVDDTSAQAAFSSEEISSQKELETKTYYYDQQSEQSQEYGGYSAVDNSYYANYNYNASSSASHPYYNQETESYTHMYPTSATGVVQGQGSQADQTQFDLEKMKKLKGRRNRGEEINIVDINADDQIGNSAEMLTKYGTEEIAYAPSRKKKDMPTAQQRRKHQITYLAYQAKERELELRQQWSANRQTRRQTQSKYGF</sequence>
<accession>A0A3M6UEI7</accession>
<feature type="compositionally biased region" description="Acidic residues" evidence="1">
    <location>
        <begin position="281"/>
        <end position="290"/>
    </location>
</feature>
<dbReference type="Proteomes" id="UP000275408">
    <property type="component" value="Unassembled WGS sequence"/>
</dbReference>
<protein>
    <recommendedName>
        <fullName evidence="4">Proline-rich protein PRCC</fullName>
    </recommendedName>
</protein>
<feature type="compositionally biased region" description="Basic and acidic residues" evidence="1">
    <location>
        <begin position="266"/>
        <end position="280"/>
    </location>
</feature>
<dbReference type="EMBL" id="RCHS01001705">
    <property type="protein sequence ID" value="RMX51979.1"/>
    <property type="molecule type" value="Genomic_DNA"/>
</dbReference>
<gene>
    <name evidence="2" type="ORF">pdam_00004762</name>
</gene>
<dbReference type="AlphaFoldDB" id="A0A3M6UEI7"/>
<dbReference type="Pfam" id="PF10253">
    <property type="entry name" value="PRCC"/>
    <property type="match status" value="1"/>
</dbReference>
<reference evidence="2 3" key="1">
    <citation type="journal article" date="2018" name="Sci. Rep.">
        <title>Comparative analysis of the Pocillopora damicornis genome highlights role of immune system in coral evolution.</title>
        <authorList>
            <person name="Cunning R."/>
            <person name="Bay R.A."/>
            <person name="Gillette P."/>
            <person name="Baker A.C."/>
            <person name="Traylor-Knowles N."/>
        </authorList>
    </citation>
    <scope>NUCLEOTIDE SEQUENCE [LARGE SCALE GENOMIC DNA]</scope>
    <source>
        <strain evidence="2">RSMAS</strain>
        <tissue evidence="2">Whole animal</tissue>
    </source>
</reference>
<dbReference type="InterPro" id="IPR018800">
    <property type="entry name" value="PRCC"/>
</dbReference>